<evidence type="ECO:0000259" key="6">
    <source>
        <dbReference type="PROSITE" id="PS50888"/>
    </source>
</evidence>
<keyword evidence="8" id="KW-1185">Reference proteome</keyword>
<accession>A0ABC8QUF7</accession>
<dbReference type="GO" id="GO:0003677">
    <property type="term" value="F:DNA binding"/>
    <property type="evidence" value="ECO:0007669"/>
    <property type="project" value="UniProtKB-KW"/>
</dbReference>
<dbReference type="Proteomes" id="UP001642360">
    <property type="component" value="Unassembled WGS sequence"/>
</dbReference>
<dbReference type="AlphaFoldDB" id="A0ABC8QUF7"/>
<keyword evidence="5" id="KW-0539">Nucleus</keyword>
<dbReference type="PROSITE" id="PS50888">
    <property type="entry name" value="BHLH"/>
    <property type="match status" value="1"/>
</dbReference>
<reference evidence="7 8" key="1">
    <citation type="submission" date="2024-02" db="EMBL/GenBank/DDBJ databases">
        <authorList>
            <person name="Vignale AGUSTIN F."/>
            <person name="Sosa J E."/>
            <person name="Modenutti C."/>
        </authorList>
    </citation>
    <scope>NUCLEOTIDE SEQUENCE [LARGE SCALE GENOMIC DNA]</scope>
</reference>
<evidence type="ECO:0000313" key="8">
    <source>
        <dbReference type="Proteomes" id="UP001642360"/>
    </source>
</evidence>
<dbReference type="InterPro" id="IPR036638">
    <property type="entry name" value="HLH_DNA-bd_sf"/>
</dbReference>
<name>A0ABC8QUF7_9AQUA</name>
<proteinExistence type="predicted"/>
<dbReference type="PANTHER" id="PTHR45914:SF24">
    <property type="entry name" value="BHLH DOMAIN-CONTAINING PROTEIN"/>
    <property type="match status" value="1"/>
</dbReference>
<feature type="domain" description="BHLH" evidence="6">
    <location>
        <begin position="160"/>
        <end position="209"/>
    </location>
</feature>
<dbReference type="InterPro" id="IPR045843">
    <property type="entry name" value="IND-like"/>
</dbReference>
<dbReference type="GO" id="GO:0005634">
    <property type="term" value="C:nucleus"/>
    <property type="evidence" value="ECO:0007669"/>
    <property type="project" value="UniProtKB-SubCell"/>
</dbReference>
<evidence type="ECO:0000256" key="1">
    <source>
        <dbReference type="ARBA" id="ARBA00004123"/>
    </source>
</evidence>
<gene>
    <name evidence="7" type="ORF">ILEXP_LOCUS3356</name>
</gene>
<dbReference type="Gene3D" id="4.10.280.10">
    <property type="entry name" value="Helix-loop-helix DNA-binding domain"/>
    <property type="match status" value="1"/>
</dbReference>
<evidence type="ECO:0000256" key="2">
    <source>
        <dbReference type="ARBA" id="ARBA00023015"/>
    </source>
</evidence>
<dbReference type="EMBL" id="CAUOFW020000749">
    <property type="protein sequence ID" value="CAK9136383.1"/>
    <property type="molecule type" value="Genomic_DNA"/>
</dbReference>
<dbReference type="Pfam" id="PF00010">
    <property type="entry name" value="HLH"/>
    <property type="match status" value="1"/>
</dbReference>
<evidence type="ECO:0000313" key="7">
    <source>
        <dbReference type="EMBL" id="CAK9136383.1"/>
    </source>
</evidence>
<comment type="subcellular location">
    <subcellularLocation>
        <location evidence="1">Nucleus</location>
    </subcellularLocation>
</comment>
<evidence type="ECO:0000256" key="4">
    <source>
        <dbReference type="ARBA" id="ARBA00023163"/>
    </source>
</evidence>
<keyword evidence="2" id="KW-0805">Transcription regulation</keyword>
<evidence type="ECO:0000256" key="3">
    <source>
        <dbReference type="ARBA" id="ARBA00023125"/>
    </source>
</evidence>
<sequence length="287" mass="32593">MALSYYSNWGPIQHLNADLNVFMHTIPELPPETFGFAENLALSDIAIHPIFEPEELFYSDNYTQQLPSLSPPYGYLNSLSPEILPFQDFRPFEHIKCQKTPENSYYSDCAPGLCTWFVPNPPVLPELLPEVLSPTPEFQFQSPPVYDCGTVESVKKSNERTLSTQSIAARQRRRKITEKTQELGKLIPGGQNMNTAEMFQTAFKYVKYLQAQVGILEFMGSIQDNEESFYTEELQDLLGSPFLQEKLSSMEKCLVPKKFVQTLAEEGELQSNTTVLKNIKELIRTGG</sequence>
<keyword evidence="3" id="KW-0238">DNA-binding</keyword>
<dbReference type="SUPFAM" id="SSF47459">
    <property type="entry name" value="HLH, helix-loop-helix DNA-binding domain"/>
    <property type="match status" value="1"/>
</dbReference>
<comment type="caution">
    <text evidence="7">The sequence shown here is derived from an EMBL/GenBank/DDBJ whole genome shotgun (WGS) entry which is preliminary data.</text>
</comment>
<dbReference type="InterPro" id="IPR011598">
    <property type="entry name" value="bHLH_dom"/>
</dbReference>
<organism evidence="7 8">
    <name type="scientific">Ilex paraguariensis</name>
    <name type="common">yerba mate</name>
    <dbReference type="NCBI Taxonomy" id="185542"/>
    <lineage>
        <taxon>Eukaryota</taxon>
        <taxon>Viridiplantae</taxon>
        <taxon>Streptophyta</taxon>
        <taxon>Embryophyta</taxon>
        <taxon>Tracheophyta</taxon>
        <taxon>Spermatophyta</taxon>
        <taxon>Magnoliopsida</taxon>
        <taxon>eudicotyledons</taxon>
        <taxon>Gunneridae</taxon>
        <taxon>Pentapetalae</taxon>
        <taxon>asterids</taxon>
        <taxon>campanulids</taxon>
        <taxon>Aquifoliales</taxon>
        <taxon>Aquifoliaceae</taxon>
        <taxon>Ilex</taxon>
    </lineage>
</organism>
<protein>
    <recommendedName>
        <fullName evidence="6">BHLH domain-containing protein</fullName>
    </recommendedName>
</protein>
<evidence type="ECO:0000256" key="5">
    <source>
        <dbReference type="ARBA" id="ARBA00023242"/>
    </source>
</evidence>
<keyword evidence="4" id="KW-0804">Transcription</keyword>
<dbReference type="SMART" id="SM00353">
    <property type="entry name" value="HLH"/>
    <property type="match status" value="1"/>
</dbReference>
<dbReference type="PANTHER" id="PTHR45914">
    <property type="entry name" value="TRANSCRIPTION FACTOR HEC3-RELATED"/>
    <property type="match status" value="1"/>
</dbReference>